<reference evidence="2 3" key="1">
    <citation type="journal article" date="2015" name="Genome Announc.">
        <title>Expanding the biotechnology potential of lactobacilli through comparative genomics of 213 strains and associated genera.</title>
        <authorList>
            <person name="Sun Z."/>
            <person name="Harris H.M."/>
            <person name="McCann A."/>
            <person name="Guo C."/>
            <person name="Argimon S."/>
            <person name="Zhang W."/>
            <person name="Yang X."/>
            <person name="Jeffery I.B."/>
            <person name="Cooney J.C."/>
            <person name="Kagawa T.F."/>
            <person name="Liu W."/>
            <person name="Song Y."/>
            <person name="Salvetti E."/>
            <person name="Wrobel A."/>
            <person name="Rasinkangas P."/>
            <person name="Parkhill J."/>
            <person name="Rea M.C."/>
            <person name="O'Sullivan O."/>
            <person name="Ritari J."/>
            <person name="Douillard F.P."/>
            <person name="Paul Ross R."/>
            <person name="Yang R."/>
            <person name="Briner A.E."/>
            <person name="Felis G.E."/>
            <person name="de Vos W.M."/>
            <person name="Barrangou R."/>
            <person name="Klaenhammer T.R."/>
            <person name="Caufield P.W."/>
            <person name="Cui Y."/>
            <person name="Zhang H."/>
            <person name="O'Toole P.W."/>
        </authorList>
    </citation>
    <scope>NUCLEOTIDE SEQUENCE [LARGE SCALE GENOMIC DNA]</scope>
    <source>
        <strain evidence="2 3">DSM 15354</strain>
    </source>
</reference>
<feature type="transmembrane region" description="Helical" evidence="1">
    <location>
        <begin position="192"/>
        <end position="209"/>
    </location>
</feature>
<keyword evidence="3" id="KW-1185">Reference proteome</keyword>
<evidence type="ECO:0000313" key="3">
    <source>
        <dbReference type="Proteomes" id="UP000051931"/>
    </source>
</evidence>
<feature type="transmembrane region" description="Helical" evidence="1">
    <location>
        <begin position="145"/>
        <end position="161"/>
    </location>
</feature>
<feature type="transmembrane region" description="Helical" evidence="1">
    <location>
        <begin position="94"/>
        <end position="115"/>
    </location>
</feature>
<gene>
    <name evidence="2" type="ORF">FC23_GL000938</name>
</gene>
<feature type="transmembrane region" description="Helical" evidence="1">
    <location>
        <begin position="33"/>
        <end position="51"/>
    </location>
</feature>
<evidence type="ECO:0000313" key="2">
    <source>
        <dbReference type="EMBL" id="KRL63368.1"/>
    </source>
</evidence>
<sequence>MIEVPTRFNLIIYLVIITSLAVIYCLLAIGKKWWNLFIFPLNLLVLSLLIVPDSINLTIGFFFSFLLWVIWDELILTILITVKKIEVIVKKSKLKHKMFLIASVLMLFTSLLGIVITQAKWQLYFLPVIVLVLGMTFLKYSDGQLAYCLYDCLLFFLLANLNELSQVAWLDNLFIICLILQQISLISNAKDYLVGMQLVYLAICLSAVSSSSFNIFQLLVSLIVIIGMILGLKYFSKLGLFLIPVFDVILLFTLPLESKWTLSIFLARTIFVVWDSILIISLIYYRNKKTQQIS</sequence>
<dbReference type="RefSeq" id="WP_162255446.1">
    <property type="nucleotide sequence ID" value="NZ_AZFB01000004.1"/>
</dbReference>
<keyword evidence="1" id="KW-1133">Transmembrane helix</keyword>
<comment type="caution">
    <text evidence="2">The sequence shown here is derived from an EMBL/GenBank/DDBJ whole genome shotgun (WGS) entry which is preliminary data.</text>
</comment>
<dbReference type="EMBL" id="AZFB01000004">
    <property type="protein sequence ID" value="KRL63368.1"/>
    <property type="molecule type" value="Genomic_DNA"/>
</dbReference>
<proteinExistence type="predicted"/>
<name>A0A0R1SBC3_9LACO</name>
<keyword evidence="1" id="KW-0812">Transmembrane</keyword>
<protein>
    <submittedName>
        <fullName evidence="2">Uncharacterized protein</fullName>
    </submittedName>
</protein>
<dbReference type="PATRIC" id="fig|1122152.4.peg.962"/>
<feature type="transmembrane region" description="Helical" evidence="1">
    <location>
        <begin position="57"/>
        <end position="82"/>
    </location>
</feature>
<feature type="transmembrane region" description="Helical" evidence="1">
    <location>
        <begin position="121"/>
        <end position="138"/>
    </location>
</feature>
<organism evidence="2 3">
    <name type="scientific">Lactobacillus psittaci DSM 15354</name>
    <dbReference type="NCBI Taxonomy" id="1122152"/>
    <lineage>
        <taxon>Bacteria</taxon>
        <taxon>Bacillati</taxon>
        <taxon>Bacillota</taxon>
        <taxon>Bacilli</taxon>
        <taxon>Lactobacillales</taxon>
        <taxon>Lactobacillaceae</taxon>
        <taxon>Lactobacillus</taxon>
    </lineage>
</organism>
<keyword evidence="1" id="KW-0472">Membrane</keyword>
<dbReference type="Proteomes" id="UP000051931">
    <property type="component" value="Unassembled WGS sequence"/>
</dbReference>
<evidence type="ECO:0000256" key="1">
    <source>
        <dbReference type="SAM" id="Phobius"/>
    </source>
</evidence>
<dbReference type="AlphaFoldDB" id="A0A0R1SBC3"/>
<accession>A0A0R1SBC3</accession>
<feature type="transmembrane region" description="Helical" evidence="1">
    <location>
        <begin position="6"/>
        <end position="26"/>
    </location>
</feature>
<feature type="transmembrane region" description="Helical" evidence="1">
    <location>
        <begin position="262"/>
        <end position="285"/>
    </location>
</feature>